<dbReference type="PANTHER" id="PTHR11079">
    <property type="entry name" value="CYTOSINE DEAMINASE FAMILY MEMBER"/>
    <property type="match status" value="1"/>
</dbReference>
<feature type="active site" description="Proton donor" evidence="6">
    <location>
        <position position="58"/>
    </location>
</feature>
<comment type="cofactor">
    <cofactor evidence="6">
        <name>Zn(2+)</name>
        <dbReference type="ChEBI" id="CHEBI:29105"/>
    </cofactor>
    <text evidence="6">Binds 1 zinc ion per subunit.</text>
</comment>
<dbReference type="GO" id="GO:0052717">
    <property type="term" value="F:tRNA-specific adenosine-34 deaminase activity"/>
    <property type="evidence" value="ECO:0007669"/>
    <property type="project" value="UniProtKB-EC"/>
</dbReference>
<comment type="similarity">
    <text evidence="6">Belongs to the cytidine and deoxycytidylate deaminase family.</text>
</comment>
<dbReference type="PRINTS" id="PR00412">
    <property type="entry name" value="EPOXHYDRLASE"/>
</dbReference>
<dbReference type="HAMAP" id="MF_00972">
    <property type="entry name" value="tRNA_aden_deaminase"/>
    <property type="match status" value="1"/>
</dbReference>
<dbReference type="InterPro" id="IPR028883">
    <property type="entry name" value="tRNA_aden_deaminase"/>
</dbReference>
<feature type="binding site" evidence="6">
    <location>
        <position position="89"/>
    </location>
    <ligand>
        <name>Zn(2+)</name>
        <dbReference type="ChEBI" id="CHEBI:29105"/>
        <note>catalytic</note>
    </ligand>
</feature>
<sequence>MESLSNDQAWMREALAQARAAAEAGEVPVGAVVVRDGIIVGRGGNAPVGSLDPTAHAEINALRDAARQLGNYRLDDCTLYVTLEPCAMCSGAALHARVARVVYGAAEPKTGAAGSVLDLFAEPRLNHHTQIVRGVLADECSALLAQFFQQRRRQNQAAAKAAHPLRDDALRTPDARFAELPGYPWAPRYASDWPSLQGLRLHYLDEGPVDAPLTWLCLHGAPVWSYWFRHQLPVFLAAGHRVVAPDLIGFGKSDKPKKAGFHSLETHRQILLDLLQQCDLQRCVLVVQGAAAPLGLSLAQAEPARFIGGLLLGTGPARKPAAEEARVYDAPFPDAGHRAALRAGAVTGGSAQEAAWLGAARDFWHADGPGQAGPGRALALADAQALASGRRGCVPPAALPAWGQFVPEPRADVALQAVEYFSPS</sequence>
<comment type="function">
    <text evidence="6">Catalyzes the deamination of adenosine to inosine at the wobble position 34 of tRNA(Arg2).</text>
</comment>
<gene>
    <name evidence="6 8" type="primary">tadA</name>
    <name evidence="8" type="ORF">N0K08_00165</name>
</gene>
<keyword evidence="9" id="KW-1185">Reference proteome</keyword>
<dbReference type="SUPFAM" id="SSF53927">
    <property type="entry name" value="Cytidine deaminase-like"/>
    <property type="match status" value="1"/>
</dbReference>
<reference evidence="8 9" key="1">
    <citation type="submission" date="2022-09" db="EMBL/GenBank/DDBJ databases">
        <title>Draft genome of isolate Be4.</title>
        <authorList>
            <person name="Sanchez-Castro I."/>
            <person name="Martinez-Rodriguez P."/>
            <person name="Descostes M."/>
            <person name="Merroun M."/>
        </authorList>
    </citation>
    <scope>NUCLEOTIDE SEQUENCE [LARGE SCALE GENOMIC DNA]</scope>
    <source>
        <strain evidence="8 9">Be4</strain>
    </source>
</reference>
<dbReference type="RefSeq" id="WP_261497980.1">
    <property type="nucleotide sequence ID" value="NZ_JAODYH010000001.1"/>
</dbReference>
<dbReference type="NCBIfam" id="NF008113">
    <property type="entry name" value="PRK10860.1"/>
    <property type="match status" value="1"/>
</dbReference>
<keyword evidence="2 6" id="KW-0479">Metal-binding</keyword>
<dbReference type="EMBL" id="JAODYH010000001">
    <property type="protein sequence ID" value="MCT9809041.1"/>
    <property type="molecule type" value="Genomic_DNA"/>
</dbReference>
<evidence type="ECO:0000313" key="9">
    <source>
        <dbReference type="Proteomes" id="UP001525968"/>
    </source>
</evidence>
<keyword evidence="3 6" id="KW-0378">Hydrolase</keyword>
<dbReference type="Pfam" id="PF00561">
    <property type="entry name" value="Abhydrolase_1"/>
    <property type="match status" value="1"/>
</dbReference>
<feature type="binding site" evidence="6">
    <location>
        <position position="56"/>
    </location>
    <ligand>
        <name>Zn(2+)</name>
        <dbReference type="ChEBI" id="CHEBI:29105"/>
        <note>catalytic</note>
    </ligand>
</feature>
<keyword evidence="4 6" id="KW-0862">Zinc</keyword>
<comment type="caution">
    <text evidence="8">The sequence shown here is derived from an EMBL/GenBank/DDBJ whole genome shotgun (WGS) entry which is preliminary data.</text>
</comment>
<dbReference type="InterPro" id="IPR029058">
    <property type="entry name" value="AB_hydrolase_fold"/>
</dbReference>
<evidence type="ECO:0000256" key="6">
    <source>
        <dbReference type="HAMAP-Rule" id="MF_00972"/>
    </source>
</evidence>
<dbReference type="Gene3D" id="3.40.140.10">
    <property type="entry name" value="Cytidine Deaminase, domain 2"/>
    <property type="match status" value="1"/>
</dbReference>
<evidence type="ECO:0000313" key="8">
    <source>
        <dbReference type="EMBL" id="MCT9809041.1"/>
    </source>
</evidence>
<evidence type="ECO:0000256" key="4">
    <source>
        <dbReference type="ARBA" id="ARBA00022833"/>
    </source>
</evidence>
<evidence type="ECO:0000256" key="3">
    <source>
        <dbReference type="ARBA" id="ARBA00022801"/>
    </source>
</evidence>
<accession>A0ABT2PGW5</accession>
<dbReference type="Gene3D" id="3.40.50.1820">
    <property type="entry name" value="alpha/beta hydrolase"/>
    <property type="match status" value="1"/>
</dbReference>
<feature type="binding site" evidence="6">
    <location>
        <position position="86"/>
    </location>
    <ligand>
        <name>Zn(2+)</name>
        <dbReference type="ChEBI" id="CHEBI:29105"/>
        <note>catalytic</note>
    </ligand>
</feature>
<dbReference type="InterPro" id="IPR058535">
    <property type="entry name" value="MafB19-deam"/>
</dbReference>
<dbReference type="InterPro" id="IPR000639">
    <property type="entry name" value="Epox_hydrolase-like"/>
</dbReference>
<evidence type="ECO:0000259" key="7">
    <source>
        <dbReference type="PROSITE" id="PS51747"/>
    </source>
</evidence>
<dbReference type="InterPro" id="IPR002125">
    <property type="entry name" value="CMP_dCMP_dom"/>
</dbReference>
<name>A0ABT2PGW5_9BURK</name>
<dbReference type="InterPro" id="IPR000073">
    <property type="entry name" value="AB_hydrolase_1"/>
</dbReference>
<evidence type="ECO:0000256" key="2">
    <source>
        <dbReference type="ARBA" id="ARBA00022723"/>
    </source>
</evidence>
<dbReference type="Pfam" id="PF14437">
    <property type="entry name" value="MafB19-deam"/>
    <property type="match status" value="1"/>
</dbReference>
<comment type="catalytic activity">
    <reaction evidence="5 6">
        <text>adenosine(34) in tRNA + H2O + H(+) = inosine(34) in tRNA + NH4(+)</text>
        <dbReference type="Rhea" id="RHEA:43168"/>
        <dbReference type="Rhea" id="RHEA-COMP:10373"/>
        <dbReference type="Rhea" id="RHEA-COMP:10374"/>
        <dbReference type="ChEBI" id="CHEBI:15377"/>
        <dbReference type="ChEBI" id="CHEBI:15378"/>
        <dbReference type="ChEBI" id="CHEBI:28938"/>
        <dbReference type="ChEBI" id="CHEBI:74411"/>
        <dbReference type="ChEBI" id="CHEBI:82852"/>
        <dbReference type="EC" id="3.5.4.33"/>
    </reaction>
</comment>
<dbReference type="PROSITE" id="PS51747">
    <property type="entry name" value="CYT_DCMP_DEAMINASES_2"/>
    <property type="match status" value="1"/>
</dbReference>
<dbReference type="Proteomes" id="UP001525968">
    <property type="component" value="Unassembled WGS sequence"/>
</dbReference>
<dbReference type="SUPFAM" id="SSF53474">
    <property type="entry name" value="alpha/beta-Hydrolases"/>
    <property type="match status" value="1"/>
</dbReference>
<proteinExistence type="inferred from homology"/>
<keyword evidence="1 6" id="KW-0819">tRNA processing</keyword>
<evidence type="ECO:0000256" key="1">
    <source>
        <dbReference type="ARBA" id="ARBA00022694"/>
    </source>
</evidence>
<dbReference type="InterPro" id="IPR016193">
    <property type="entry name" value="Cytidine_deaminase-like"/>
</dbReference>
<dbReference type="CDD" id="cd01285">
    <property type="entry name" value="nucleoside_deaminase"/>
    <property type="match status" value="1"/>
</dbReference>
<protein>
    <recommendedName>
        <fullName evidence="6">tRNA-specific adenosine deaminase</fullName>
        <ecNumber evidence="6">3.5.4.33</ecNumber>
    </recommendedName>
</protein>
<feature type="domain" description="CMP/dCMP-type deaminase" evidence="7">
    <location>
        <begin position="5"/>
        <end position="117"/>
    </location>
</feature>
<evidence type="ECO:0000256" key="5">
    <source>
        <dbReference type="ARBA" id="ARBA00048045"/>
    </source>
</evidence>
<organism evidence="8 9">
    <name type="scientific">Acidovorax bellezanensis</name>
    <dbReference type="NCBI Taxonomy" id="2976702"/>
    <lineage>
        <taxon>Bacteria</taxon>
        <taxon>Pseudomonadati</taxon>
        <taxon>Pseudomonadota</taxon>
        <taxon>Betaproteobacteria</taxon>
        <taxon>Burkholderiales</taxon>
        <taxon>Comamonadaceae</taxon>
        <taxon>Acidovorax</taxon>
    </lineage>
</organism>
<dbReference type="PANTHER" id="PTHR11079:SF202">
    <property type="entry name" value="TRNA-SPECIFIC ADENOSINE DEAMINASE"/>
    <property type="match status" value="1"/>
</dbReference>
<dbReference type="EC" id="3.5.4.33" evidence="6"/>
<comment type="subunit">
    <text evidence="6">Homodimer.</text>
</comment>